<dbReference type="Pfam" id="PF03552">
    <property type="entry name" value="Cellulose_synt"/>
    <property type="match status" value="1"/>
</dbReference>
<evidence type="ECO:0000313" key="9">
    <source>
        <dbReference type="EMBL" id="MBK4347252.1"/>
    </source>
</evidence>
<feature type="transmembrane region" description="Helical" evidence="8">
    <location>
        <begin position="34"/>
        <end position="59"/>
    </location>
</feature>
<evidence type="ECO:0000313" key="10">
    <source>
        <dbReference type="Proteomes" id="UP000636458"/>
    </source>
</evidence>
<accession>A0A934VXS6</accession>
<feature type="transmembrane region" description="Helical" evidence="8">
    <location>
        <begin position="500"/>
        <end position="521"/>
    </location>
</feature>
<comment type="caution">
    <text evidence="9">The sequence shown here is derived from an EMBL/GenBank/DDBJ whole genome shotgun (WGS) entry which is preliminary data.</text>
</comment>
<dbReference type="InterPro" id="IPR005150">
    <property type="entry name" value="Cellulose_synth"/>
</dbReference>
<evidence type="ECO:0000256" key="1">
    <source>
        <dbReference type="ARBA" id="ARBA00004127"/>
    </source>
</evidence>
<dbReference type="PANTHER" id="PTHR43867:SF2">
    <property type="entry name" value="CELLULOSE SYNTHASE CATALYTIC SUBUNIT A [UDP-FORMING]"/>
    <property type="match status" value="1"/>
</dbReference>
<dbReference type="RefSeq" id="WP_200555615.1">
    <property type="nucleotide sequence ID" value="NZ_JAEPES010000002.1"/>
</dbReference>
<evidence type="ECO:0000256" key="6">
    <source>
        <dbReference type="ARBA" id="ARBA00023136"/>
    </source>
</evidence>
<organism evidence="9 10">
    <name type="scientific">Lacisediminihabitans changchengi</name>
    <dbReference type="NCBI Taxonomy" id="2787634"/>
    <lineage>
        <taxon>Bacteria</taxon>
        <taxon>Bacillati</taxon>
        <taxon>Actinomycetota</taxon>
        <taxon>Actinomycetes</taxon>
        <taxon>Micrococcales</taxon>
        <taxon>Microbacteriaceae</taxon>
        <taxon>Lacisediminihabitans</taxon>
    </lineage>
</organism>
<name>A0A934VXS6_9MICO</name>
<dbReference type="GO" id="GO:0012505">
    <property type="term" value="C:endomembrane system"/>
    <property type="evidence" value="ECO:0007669"/>
    <property type="project" value="UniProtKB-SubCell"/>
</dbReference>
<evidence type="ECO:0000256" key="2">
    <source>
        <dbReference type="ARBA" id="ARBA00022676"/>
    </source>
</evidence>
<dbReference type="InterPro" id="IPR050321">
    <property type="entry name" value="Glycosyltr_2/OpgH_subfam"/>
</dbReference>
<dbReference type="CDD" id="cd06421">
    <property type="entry name" value="CESA_CelA_like"/>
    <property type="match status" value="1"/>
</dbReference>
<dbReference type="GO" id="GO:0030244">
    <property type="term" value="P:cellulose biosynthetic process"/>
    <property type="evidence" value="ECO:0007669"/>
    <property type="project" value="InterPro"/>
</dbReference>
<evidence type="ECO:0000256" key="4">
    <source>
        <dbReference type="ARBA" id="ARBA00022692"/>
    </source>
</evidence>
<proteinExistence type="predicted"/>
<dbReference type="GO" id="GO:0005886">
    <property type="term" value="C:plasma membrane"/>
    <property type="evidence" value="ECO:0007669"/>
    <property type="project" value="TreeGrafter"/>
</dbReference>
<feature type="transmembrane region" description="Helical" evidence="8">
    <location>
        <begin position="575"/>
        <end position="596"/>
    </location>
</feature>
<feature type="binding site" evidence="7">
    <location>
        <position position="146"/>
    </location>
    <ligand>
        <name>Mn(2+)</name>
        <dbReference type="ChEBI" id="CHEBI:29035"/>
    </ligand>
</feature>
<dbReference type="Proteomes" id="UP000636458">
    <property type="component" value="Unassembled WGS sequence"/>
</dbReference>
<dbReference type="GO" id="GO:0016760">
    <property type="term" value="F:cellulose synthase (UDP-forming) activity"/>
    <property type="evidence" value="ECO:0007669"/>
    <property type="project" value="InterPro"/>
</dbReference>
<dbReference type="AlphaFoldDB" id="A0A934VXS6"/>
<keyword evidence="2" id="KW-0328">Glycosyltransferase</keyword>
<dbReference type="SUPFAM" id="SSF53448">
    <property type="entry name" value="Nucleotide-diphospho-sugar transferases"/>
    <property type="match status" value="2"/>
</dbReference>
<keyword evidence="5 8" id="KW-1133">Transmembrane helix</keyword>
<feature type="transmembrane region" description="Helical" evidence="8">
    <location>
        <begin position="7"/>
        <end position="28"/>
    </location>
</feature>
<feature type="transmembrane region" description="Helical" evidence="8">
    <location>
        <begin position="466"/>
        <end position="488"/>
    </location>
</feature>
<evidence type="ECO:0000256" key="8">
    <source>
        <dbReference type="SAM" id="Phobius"/>
    </source>
</evidence>
<dbReference type="PANTHER" id="PTHR43867">
    <property type="entry name" value="CELLULOSE SYNTHASE CATALYTIC SUBUNIT A [UDP-FORMING]"/>
    <property type="match status" value="1"/>
</dbReference>
<keyword evidence="6 8" id="KW-0472">Membrane</keyword>
<reference evidence="9" key="1">
    <citation type="submission" date="2021-01" db="EMBL/GenBank/DDBJ databases">
        <title>Lacisediminihabitans sp. nov. strain G11-30, isolated from Antarctic Soil.</title>
        <authorList>
            <person name="Li J."/>
        </authorList>
    </citation>
    <scope>NUCLEOTIDE SEQUENCE</scope>
    <source>
        <strain evidence="9">G11-30</strain>
    </source>
</reference>
<comment type="subcellular location">
    <subcellularLocation>
        <location evidence="1">Endomembrane system</location>
        <topology evidence="1">Multi-pass membrane protein</topology>
    </subcellularLocation>
</comment>
<feature type="binding site" evidence="7">
    <location>
        <position position="166"/>
    </location>
    <ligand>
        <name>Mn(2+)</name>
        <dbReference type="ChEBI" id="CHEBI:29035"/>
    </ligand>
</feature>
<sequence length="636" mass="69864">MGVKQLTLVRVLAVLVVAFGIVYIGWRWTASVPWSAWFIAVPLLLAETYSFGESLLYALTMWNSKRRPTAPIAPEGRTVDVFIATYNEPLAMVMTTAIAARDMTYPHETWILDDGDRPEFRRAAELLGIGYITRGPEWEGRQRFAKAGNVNNALFATSGEFIAIFDADQVPQPRFLNRVLGYFVDDEIAFVQTPQQFWNVDSRDPLGSHADLFYGPIQQGKDGWGAAFFCGSNAILRREALMALGLTRFARAAQGRMRSALRAGRSRLTDLLSELAVRDPAGMPAVEDALAAMGHADAQYRTGDVLSEITWQLRTSFHQAVLSHDDVSAAVISELDAVLELVEVARTDQALAIQPLDTSTITEDMATAMHLHAMGWSSAYHHEVLVHGLAPEDAGTMLTQRKRWAAGSMQVFFSDNPLFMRGLTLGQRLMYFGTMTSYLNGFAALVYIAAPIVFLTLGIYPLKASALTFLLYFVPFFACCQIFFQVAGRRSRGLWRGQQMSFALFPTWIGATVSGFAATFFGKHLAFSVTSKTKNQVGTDYRAVAPQLVVMGLLLIASAIGIYRCAIGDAPVAATVLTLVWVVIDFLLLGVVIGAARYRGPGSDITDPNPPTEELTSALAIVEHETSFPRTPAAER</sequence>
<protein>
    <submittedName>
        <fullName evidence="9">Glycosyltransferase</fullName>
    </submittedName>
</protein>
<keyword evidence="10" id="KW-1185">Reference proteome</keyword>
<evidence type="ECO:0000256" key="5">
    <source>
        <dbReference type="ARBA" id="ARBA00022989"/>
    </source>
</evidence>
<keyword evidence="4 8" id="KW-0812">Transmembrane</keyword>
<dbReference type="InterPro" id="IPR029044">
    <property type="entry name" value="Nucleotide-diphossugar_trans"/>
</dbReference>
<feature type="transmembrane region" description="Helical" evidence="8">
    <location>
        <begin position="438"/>
        <end position="460"/>
    </location>
</feature>
<gene>
    <name evidence="9" type="ORF">IV501_06365</name>
</gene>
<keyword evidence="3" id="KW-0808">Transferase</keyword>
<evidence type="ECO:0000256" key="3">
    <source>
        <dbReference type="ARBA" id="ARBA00022679"/>
    </source>
</evidence>
<evidence type="ECO:0000256" key="7">
    <source>
        <dbReference type="PIRSR" id="PIRSR605150-3"/>
    </source>
</evidence>
<dbReference type="Gene3D" id="3.90.550.10">
    <property type="entry name" value="Spore Coat Polysaccharide Biosynthesis Protein SpsA, Chain A"/>
    <property type="match status" value="2"/>
</dbReference>
<feature type="transmembrane region" description="Helical" evidence="8">
    <location>
        <begin position="541"/>
        <end position="563"/>
    </location>
</feature>
<dbReference type="EMBL" id="JAEPES010000002">
    <property type="protein sequence ID" value="MBK4347252.1"/>
    <property type="molecule type" value="Genomic_DNA"/>
</dbReference>